<keyword evidence="7" id="KW-0378">Hydrolase</keyword>
<dbReference type="SUPFAM" id="SSF51306">
    <property type="entry name" value="LexA/Signal peptidase"/>
    <property type="match status" value="1"/>
</dbReference>
<dbReference type="AlphaFoldDB" id="A0A445DFM0"/>
<accession>A0A445DFM0</accession>
<organism evidence="14 15">
    <name type="scientific">Arachis hypogaea</name>
    <name type="common">Peanut</name>
    <dbReference type="NCBI Taxonomy" id="3818"/>
    <lineage>
        <taxon>Eukaryota</taxon>
        <taxon>Viridiplantae</taxon>
        <taxon>Streptophyta</taxon>
        <taxon>Embryophyta</taxon>
        <taxon>Tracheophyta</taxon>
        <taxon>Spermatophyta</taxon>
        <taxon>Magnoliopsida</taxon>
        <taxon>eudicotyledons</taxon>
        <taxon>Gunneridae</taxon>
        <taxon>Pentapetalae</taxon>
        <taxon>rosids</taxon>
        <taxon>fabids</taxon>
        <taxon>Fabales</taxon>
        <taxon>Fabaceae</taxon>
        <taxon>Papilionoideae</taxon>
        <taxon>50 kb inversion clade</taxon>
        <taxon>dalbergioids sensu lato</taxon>
        <taxon>Dalbergieae</taxon>
        <taxon>Pterocarpus clade</taxon>
        <taxon>Arachis</taxon>
    </lineage>
</organism>
<dbReference type="FunFam" id="2.10.109.10:FF:000005">
    <property type="entry name" value="Mitochondrial inner membrane protease subunit"/>
    <property type="match status" value="1"/>
</dbReference>
<keyword evidence="9" id="KW-0496">Mitochondrion</keyword>
<keyword evidence="5" id="KW-0812">Transmembrane</keyword>
<dbReference type="PANTHER" id="PTHR46041:SF2">
    <property type="entry name" value="MITOCHONDRIAL INNER MEMBRANE PROTEASE SUBUNIT 2"/>
    <property type="match status" value="1"/>
</dbReference>
<evidence type="ECO:0000256" key="4">
    <source>
        <dbReference type="ARBA" id="ARBA00022670"/>
    </source>
</evidence>
<evidence type="ECO:0000256" key="12">
    <source>
        <dbReference type="SAM" id="MobiDB-lite"/>
    </source>
</evidence>
<evidence type="ECO:0000313" key="15">
    <source>
        <dbReference type="Proteomes" id="UP000289738"/>
    </source>
</evidence>
<evidence type="ECO:0000256" key="10">
    <source>
        <dbReference type="ARBA" id="ARBA00023136"/>
    </source>
</evidence>
<dbReference type="CDD" id="cd06530">
    <property type="entry name" value="S26_SPase_I"/>
    <property type="match status" value="1"/>
</dbReference>
<dbReference type="InterPro" id="IPR019533">
    <property type="entry name" value="Peptidase_S26"/>
</dbReference>
<comment type="subcellular location">
    <subcellularLocation>
        <location evidence="1">Mitochondrion inner membrane</location>
        <topology evidence="1">Single-pass membrane protein</topology>
    </subcellularLocation>
</comment>
<gene>
    <name evidence="14" type="ORF">Ahy_A04g019263</name>
</gene>
<dbReference type="GO" id="GO:0006627">
    <property type="term" value="P:protein processing involved in protein targeting to mitochondrion"/>
    <property type="evidence" value="ECO:0007669"/>
    <property type="project" value="InterPro"/>
</dbReference>
<dbReference type="Gene3D" id="2.10.109.10">
    <property type="entry name" value="Umud Fragment, subunit A"/>
    <property type="match status" value="1"/>
</dbReference>
<dbReference type="GO" id="GO:0006465">
    <property type="term" value="P:signal peptide processing"/>
    <property type="evidence" value="ECO:0007669"/>
    <property type="project" value="InterPro"/>
</dbReference>
<comment type="caution">
    <text evidence="14">The sequence shown here is derived from an EMBL/GenBank/DDBJ whole genome shotgun (WGS) entry which is preliminary data.</text>
</comment>
<protein>
    <recommendedName>
        <fullName evidence="3">Mitochondrial inner membrane protease subunit 2</fullName>
    </recommendedName>
</protein>
<evidence type="ECO:0000313" key="14">
    <source>
        <dbReference type="EMBL" id="RYR61981.1"/>
    </source>
</evidence>
<dbReference type="PANTHER" id="PTHR46041">
    <property type="entry name" value="MITOCHONDRIAL INNER MEMBRANE PROTEASE SUBUNIT 2"/>
    <property type="match status" value="1"/>
</dbReference>
<evidence type="ECO:0000256" key="5">
    <source>
        <dbReference type="ARBA" id="ARBA00022692"/>
    </source>
</evidence>
<keyword evidence="6" id="KW-0999">Mitochondrion inner membrane</keyword>
<keyword evidence="8" id="KW-1133">Transmembrane helix</keyword>
<dbReference type="Pfam" id="PF10502">
    <property type="entry name" value="Peptidase_S26"/>
    <property type="match status" value="2"/>
</dbReference>
<evidence type="ECO:0000256" key="8">
    <source>
        <dbReference type="ARBA" id="ARBA00022989"/>
    </source>
</evidence>
<feature type="region of interest" description="Disordered" evidence="12">
    <location>
        <begin position="31"/>
        <end position="55"/>
    </location>
</feature>
<reference evidence="14 15" key="1">
    <citation type="submission" date="2019-01" db="EMBL/GenBank/DDBJ databases">
        <title>Sequencing of cultivated peanut Arachis hypogaea provides insights into genome evolution and oil improvement.</title>
        <authorList>
            <person name="Chen X."/>
        </authorList>
    </citation>
    <scope>NUCLEOTIDE SEQUENCE [LARGE SCALE GENOMIC DNA]</scope>
    <source>
        <strain evidence="15">cv. Fuhuasheng</strain>
        <tissue evidence="14">Leaves</tissue>
    </source>
</reference>
<dbReference type="InterPro" id="IPR000223">
    <property type="entry name" value="Pept_S26A_signal_pept_1"/>
</dbReference>
<dbReference type="EMBL" id="SDMP01000004">
    <property type="protein sequence ID" value="RYR61981.1"/>
    <property type="molecule type" value="Genomic_DNA"/>
</dbReference>
<dbReference type="GO" id="GO:0004252">
    <property type="term" value="F:serine-type endopeptidase activity"/>
    <property type="evidence" value="ECO:0007669"/>
    <property type="project" value="InterPro"/>
</dbReference>
<feature type="domain" description="Peptidase S26" evidence="13">
    <location>
        <begin position="295"/>
        <end position="334"/>
    </location>
</feature>
<dbReference type="PRINTS" id="PR00727">
    <property type="entry name" value="LEADERPTASE"/>
</dbReference>
<evidence type="ECO:0000256" key="3">
    <source>
        <dbReference type="ARBA" id="ARBA00013650"/>
    </source>
</evidence>
<evidence type="ECO:0000256" key="7">
    <source>
        <dbReference type="ARBA" id="ARBA00022801"/>
    </source>
</evidence>
<feature type="domain" description="Peptidase S26" evidence="13">
    <location>
        <begin position="213"/>
        <end position="283"/>
    </location>
</feature>
<feature type="active site" evidence="11">
    <location>
        <position position="222"/>
    </location>
</feature>
<dbReference type="InterPro" id="IPR037730">
    <property type="entry name" value="IMP2"/>
</dbReference>
<dbReference type="STRING" id="3818.A0A445DFM0"/>
<keyword evidence="10" id="KW-0472">Membrane</keyword>
<keyword evidence="15" id="KW-1185">Reference proteome</keyword>
<name>A0A445DFM0_ARAHY</name>
<evidence type="ECO:0000256" key="2">
    <source>
        <dbReference type="ARBA" id="ARBA00007066"/>
    </source>
</evidence>
<evidence type="ECO:0000256" key="6">
    <source>
        <dbReference type="ARBA" id="ARBA00022792"/>
    </source>
</evidence>
<evidence type="ECO:0000256" key="1">
    <source>
        <dbReference type="ARBA" id="ARBA00004434"/>
    </source>
</evidence>
<sequence length="353" mass="38908">MRKTIHGKSVSKLLNWPVPGRSNRSRFRLVESNLDSTGRTEPGPSRLENSSEGTLTLHRRRRSQIVSAAAVPRSSNPNPVTRLVLFIFAGFSARNPAFIAPPVASPSPPGSSWLFAIPPGSSCSKALPFDQRQRLQVLLCRLPSVVFIASSPAFVASSPSFVASSPVFVASFPSSVALPQISGHCPRRRWFSYIWHNMHLNKWDQAAFCGILPKMVPVRGGSMSPTLNPKTSSSAGNFSDDYVLVEKFCVDKYRFSHGDVVVFSSPLNHKERHIKRIVALSGEWFGSRQNYDVLKVPEGHCWVEGDNAAFSMDSKSFGPIPLGLIRGRVTHVVWPPQRIGAIQSPPRERLSSL</sequence>
<dbReference type="GO" id="GO:0042720">
    <property type="term" value="C:mitochondrial inner membrane peptidase complex"/>
    <property type="evidence" value="ECO:0007669"/>
    <property type="project" value="InterPro"/>
</dbReference>
<proteinExistence type="inferred from homology"/>
<evidence type="ECO:0000259" key="13">
    <source>
        <dbReference type="Pfam" id="PF10502"/>
    </source>
</evidence>
<dbReference type="InterPro" id="IPR036286">
    <property type="entry name" value="LexA/Signal_pep-like_sf"/>
</dbReference>
<feature type="active site" evidence="11">
    <location>
        <position position="275"/>
    </location>
</feature>
<evidence type="ECO:0000256" key="9">
    <source>
        <dbReference type="ARBA" id="ARBA00023128"/>
    </source>
</evidence>
<dbReference type="Proteomes" id="UP000289738">
    <property type="component" value="Chromosome A04"/>
</dbReference>
<keyword evidence="4" id="KW-0645">Protease</keyword>
<comment type="similarity">
    <text evidence="2">Belongs to the peptidase S26 family. IMP2 subfamily.</text>
</comment>
<evidence type="ECO:0000256" key="11">
    <source>
        <dbReference type="PIRSR" id="PIRSR600223-1"/>
    </source>
</evidence>